<evidence type="ECO:0000256" key="2">
    <source>
        <dbReference type="ARBA" id="ARBA00022737"/>
    </source>
</evidence>
<dbReference type="SUPFAM" id="SSF57889">
    <property type="entry name" value="Cysteine-rich domain"/>
    <property type="match status" value="1"/>
</dbReference>
<dbReference type="InterPro" id="IPR002219">
    <property type="entry name" value="PKC_DAG/PE"/>
</dbReference>
<proteinExistence type="predicted"/>
<dbReference type="EMBL" id="JANJYI010000008">
    <property type="protein sequence ID" value="KAK2638040.1"/>
    <property type="molecule type" value="Genomic_DNA"/>
</dbReference>
<dbReference type="PROSITE" id="PS50081">
    <property type="entry name" value="ZF_DAG_PE_2"/>
    <property type="match status" value="1"/>
</dbReference>
<keyword evidence="2" id="KW-0677">Repeat</keyword>
<dbReference type="InterPro" id="IPR004146">
    <property type="entry name" value="DC1"/>
</dbReference>
<keyword evidence="3" id="KW-0862">Zinc</keyword>
<evidence type="ECO:0000259" key="4">
    <source>
        <dbReference type="PROSITE" id="PS50081"/>
    </source>
</evidence>
<sequence>MEMLIFMNKSGRVCHQKRREEKTPSTTSSININSTYTSLLWTSIIQLPFVVGATRKSMVQGIAALIVNSSFMISAVWRFHHNFNTHSTHPLHLKHNFAHYSTRRCRACRNPKFGSMLLSCVECNFDLHSPCAKTMKQLSLKHECHNHNLYFPFDLIMKNEDSESLEDNFLYCNKCHDTECTFGTKMRQDKVGQVFVIFVPPYPVTSHAKDTSNVEQVQTVSPYPVLSCPVLSCPVYQTHPGGYFYCCRECDINFHFECIPLPCDVKQKSHTHPLTLTHSPKYKAYYNEVTCDICKAGYWNAGHPIFLCAEGTSFVHIECAISERISTEDHCGRAELDGGNGNGSGKMVTLALELEALEEKHDNKESVTSLDQKISYLDPTTCKVMKIIMSEKRLICIYKLNS</sequence>
<keyword evidence="6" id="KW-1185">Reference proteome</keyword>
<dbReference type="GO" id="GO:0046872">
    <property type="term" value="F:metal ion binding"/>
    <property type="evidence" value="ECO:0007669"/>
    <property type="project" value="UniProtKB-KW"/>
</dbReference>
<dbReference type="Pfam" id="PF03107">
    <property type="entry name" value="C1_2"/>
    <property type="match status" value="1"/>
</dbReference>
<accession>A0AAD9WPZ3</accession>
<dbReference type="Proteomes" id="UP001280121">
    <property type="component" value="Unassembled WGS sequence"/>
</dbReference>
<keyword evidence="1" id="KW-0479">Metal-binding</keyword>
<reference evidence="5" key="1">
    <citation type="journal article" date="2023" name="Plant J.">
        <title>Genome sequences and population genomics provide insights into the demographic history, inbreeding, and mutation load of two 'living fossil' tree species of Dipteronia.</title>
        <authorList>
            <person name="Feng Y."/>
            <person name="Comes H.P."/>
            <person name="Chen J."/>
            <person name="Zhu S."/>
            <person name="Lu R."/>
            <person name="Zhang X."/>
            <person name="Li P."/>
            <person name="Qiu J."/>
            <person name="Olsen K.M."/>
            <person name="Qiu Y."/>
        </authorList>
    </citation>
    <scope>NUCLEOTIDE SEQUENCE</scope>
    <source>
        <strain evidence="5">KIB01</strain>
    </source>
</reference>
<feature type="domain" description="Phorbol-ester/DAG-type" evidence="4">
    <location>
        <begin position="94"/>
        <end position="144"/>
    </location>
</feature>
<organism evidence="5 6">
    <name type="scientific">Dipteronia dyeriana</name>
    <dbReference type="NCBI Taxonomy" id="168575"/>
    <lineage>
        <taxon>Eukaryota</taxon>
        <taxon>Viridiplantae</taxon>
        <taxon>Streptophyta</taxon>
        <taxon>Embryophyta</taxon>
        <taxon>Tracheophyta</taxon>
        <taxon>Spermatophyta</taxon>
        <taxon>Magnoliopsida</taxon>
        <taxon>eudicotyledons</taxon>
        <taxon>Gunneridae</taxon>
        <taxon>Pentapetalae</taxon>
        <taxon>rosids</taxon>
        <taxon>malvids</taxon>
        <taxon>Sapindales</taxon>
        <taxon>Sapindaceae</taxon>
        <taxon>Hippocastanoideae</taxon>
        <taxon>Acereae</taxon>
        <taxon>Dipteronia</taxon>
    </lineage>
</organism>
<comment type="caution">
    <text evidence="5">The sequence shown here is derived from an EMBL/GenBank/DDBJ whole genome shotgun (WGS) entry which is preliminary data.</text>
</comment>
<dbReference type="PANTHER" id="PTHR46288:SF27">
    <property type="entry name" value="CYSTEINE_HISTIDINE-RICH C1 DOMAIN FAMILY PROTEIN"/>
    <property type="match status" value="1"/>
</dbReference>
<name>A0AAD9WPZ3_9ROSI</name>
<dbReference type="AlphaFoldDB" id="A0AAD9WPZ3"/>
<evidence type="ECO:0000313" key="6">
    <source>
        <dbReference type="Proteomes" id="UP001280121"/>
    </source>
</evidence>
<protein>
    <recommendedName>
        <fullName evidence="4">Phorbol-ester/DAG-type domain-containing protein</fullName>
    </recommendedName>
</protein>
<evidence type="ECO:0000256" key="3">
    <source>
        <dbReference type="ARBA" id="ARBA00022833"/>
    </source>
</evidence>
<gene>
    <name evidence="5" type="ORF">Ddye_025835</name>
</gene>
<evidence type="ECO:0000313" key="5">
    <source>
        <dbReference type="EMBL" id="KAK2638040.1"/>
    </source>
</evidence>
<dbReference type="InterPro" id="IPR046349">
    <property type="entry name" value="C1-like_sf"/>
</dbReference>
<evidence type="ECO:0000256" key="1">
    <source>
        <dbReference type="ARBA" id="ARBA00022723"/>
    </source>
</evidence>
<dbReference type="PANTHER" id="PTHR46288">
    <property type="entry name" value="PHORBOL-ESTER/DAG-TYPE DOMAIN-CONTAINING PROTEIN"/>
    <property type="match status" value="1"/>
</dbReference>